<dbReference type="Pfam" id="PF21124">
    <property type="entry name" value="VinK_C"/>
    <property type="match status" value="1"/>
</dbReference>
<dbReference type="AlphaFoldDB" id="M2Q9H7"/>
<comment type="caution">
    <text evidence="6">The sequence shown here is derived from an EMBL/GenBank/DDBJ whole genome shotgun (WGS) entry which is preliminary data.</text>
</comment>
<dbReference type="PANTHER" id="PTHR42681:SF1">
    <property type="entry name" value="MALONYL-COA-ACYL CARRIER PROTEIN TRANSACYLASE, MITOCHONDRIAL"/>
    <property type="match status" value="1"/>
</dbReference>
<comment type="catalytic activity">
    <reaction evidence="4">
        <text>holo-[ACP] + malonyl-CoA = malonyl-[ACP] + CoA</text>
        <dbReference type="Rhea" id="RHEA:41792"/>
        <dbReference type="Rhea" id="RHEA-COMP:9623"/>
        <dbReference type="Rhea" id="RHEA-COMP:9685"/>
        <dbReference type="ChEBI" id="CHEBI:57287"/>
        <dbReference type="ChEBI" id="CHEBI:57384"/>
        <dbReference type="ChEBI" id="CHEBI:64479"/>
        <dbReference type="ChEBI" id="CHEBI:78449"/>
        <dbReference type="EC" id="2.3.1.39"/>
    </reaction>
</comment>
<dbReference type="PANTHER" id="PTHR42681">
    <property type="entry name" value="MALONYL-COA-ACYL CARRIER PROTEIN TRANSACYLASE, MITOCHONDRIAL"/>
    <property type="match status" value="1"/>
</dbReference>
<evidence type="ECO:0000313" key="6">
    <source>
        <dbReference type="EMBL" id="EMD23336.1"/>
    </source>
</evidence>
<dbReference type="Gene3D" id="3.40.366.10">
    <property type="entry name" value="Malonyl-Coenzyme A Acyl Carrier Protein, domain 2"/>
    <property type="match status" value="2"/>
</dbReference>
<evidence type="ECO:0000259" key="5">
    <source>
        <dbReference type="Pfam" id="PF21124"/>
    </source>
</evidence>
<keyword evidence="2" id="KW-0808">Transferase</keyword>
<organism evidence="6 7">
    <name type="scientific">Amycolatopsis azurea DSM 43854</name>
    <dbReference type="NCBI Taxonomy" id="1238180"/>
    <lineage>
        <taxon>Bacteria</taxon>
        <taxon>Bacillati</taxon>
        <taxon>Actinomycetota</taxon>
        <taxon>Actinomycetes</taxon>
        <taxon>Pseudonocardiales</taxon>
        <taxon>Pseudonocardiaceae</taxon>
        <taxon>Amycolatopsis</taxon>
    </lineage>
</organism>
<dbReference type="GO" id="GO:0006633">
    <property type="term" value="P:fatty acid biosynthetic process"/>
    <property type="evidence" value="ECO:0007669"/>
    <property type="project" value="TreeGrafter"/>
</dbReference>
<dbReference type="InterPro" id="IPR049416">
    <property type="entry name" value="VinK-like_small"/>
</dbReference>
<dbReference type="PATRIC" id="fig|1238180.3.peg.6943"/>
<evidence type="ECO:0000256" key="2">
    <source>
        <dbReference type="ARBA" id="ARBA00022679"/>
    </source>
</evidence>
<name>M2Q9H7_9PSEU</name>
<evidence type="ECO:0000313" key="7">
    <source>
        <dbReference type="Proteomes" id="UP000014137"/>
    </source>
</evidence>
<accession>M2Q9H7</accession>
<protein>
    <recommendedName>
        <fullName evidence="1">[acyl-carrier-protein] S-malonyltransferase</fullName>
        <ecNumber evidence="1">2.3.1.39</ecNumber>
    </recommendedName>
</protein>
<dbReference type="SUPFAM" id="SSF52151">
    <property type="entry name" value="FabD/lysophospholipase-like"/>
    <property type="match status" value="1"/>
</dbReference>
<dbReference type="EC" id="2.3.1.39" evidence="1"/>
<proteinExistence type="predicted"/>
<evidence type="ECO:0000256" key="4">
    <source>
        <dbReference type="ARBA" id="ARBA00048462"/>
    </source>
</evidence>
<dbReference type="Proteomes" id="UP000014137">
    <property type="component" value="Unassembled WGS sequence"/>
</dbReference>
<reference evidence="6 7" key="1">
    <citation type="submission" date="2012-10" db="EMBL/GenBank/DDBJ databases">
        <title>Genome assembly of Amycolatopsis azurea DSM 43854.</title>
        <authorList>
            <person name="Khatri I."/>
            <person name="Kaur I."/>
            <person name="Subramanian S."/>
            <person name="Mayilraj S."/>
        </authorList>
    </citation>
    <scope>NUCLEOTIDE SEQUENCE [LARGE SCALE GENOMIC DNA]</scope>
    <source>
        <strain evidence="6 7">DSM 43854</strain>
    </source>
</reference>
<keyword evidence="3" id="KW-0012">Acyltransferase</keyword>
<dbReference type="InterPro" id="IPR001227">
    <property type="entry name" value="Ac_transferase_dom_sf"/>
</dbReference>
<dbReference type="InterPro" id="IPR050858">
    <property type="entry name" value="Mal-CoA-ACP_Trans/PKS_FabD"/>
</dbReference>
<dbReference type="GO" id="GO:0004314">
    <property type="term" value="F:[acyl-carrier-protein] S-malonyltransferase activity"/>
    <property type="evidence" value="ECO:0007669"/>
    <property type="project" value="UniProtKB-EC"/>
</dbReference>
<dbReference type="EMBL" id="ANMG01000076">
    <property type="protein sequence ID" value="EMD23336.1"/>
    <property type="molecule type" value="Genomic_DNA"/>
</dbReference>
<evidence type="ECO:0000256" key="1">
    <source>
        <dbReference type="ARBA" id="ARBA00013258"/>
    </source>
</evidence>
<feature type="domain" description="Malonyl-CoA-[acyl-carrier-protein] transacylase small" evidence="5">
    <location>
        <begin position="139"/>
        <end position="194"/>
    </location>
</feature>
<sequence>MCTVDLSTDAVLFPGMGPARAAELGRFLVIDPLARRLLGVAEHALGRSLLDPLARADEEYNEHTQIAFVLASLALAERAEREHGLVPVAVGGASFGERAAVVRAGALPLADLVRLVDAVAIREREYFETAHQDLVSQFIVRTPEPALGEILDGIGHELSGRFDDEVHLVTLRESELDEFVRRVRAAGGYALTTMRPAAHARMLGGLRDKLAEEVFGGFGFADPALPIVSDQDGEPVRTGDEAASLLLESTVNAVRLPGLVHRFARLGVGRVLVAGPDHLLHRLPGLTSAFTLLRADLRDTLKPKPRPRLPEAVAA</sequence>
<gene>
    <name evidence="6" type="ORF">C791_7341</name>
</gene>
<evidence type="ECO:0000256" key="3">
    <source>
        <dbReference type="ARBA" id="ARBA00023315"/>
    </source>
</evidence>
<dbReference type="InterPro" id="IPR016035">
    <property type="entry name" value="Acyl_Trfase/lysoPLipase"/>
</dbReference>